<keyword evidence="3" id="KW-1185">Reference proteome</keyword>
<dbReference type="EMBL" id="LEKV01001886">
    <property type="protein sequence ID" value="KVI05151.1"/>
    <property type="molecule type" value="Genomic_DNA"/>
</dbReference>
<accession>A0A103Y9S3</accession>
<protein>
    <submittedName>
        <fullName evidence="2">Uncharacterized protein</fullName>
    </submittedName>
</protein>
<comment type="caution">
    <text evidence="2">The sequence shown here is derived from an EMBL/GenBank/DDBJ whole genome shotgun (WGS) entry which is preliminary data.</text>
</comment>
<evidence type="ECO:0000313" key="2">
    <source>
        <dbReference type="EMBL" id="KVI05151.1"/>
    </source>
</evidence>
<dbReference type="Proteomes" id="UP000243975">
    <property type="component" value="Unassembled WGS sequence"/>
</dbReference>
<sequence length="152" mass="16996">MHLGSNGDMNAIRQEHPVKIPGASNRRSKSEPAADGTHGSAKMAQLMPIKYILVDIIGNQLTMPLYMGALFEKHNIVKYPHHASQKMINDSRIIQNQVWVLLKCVEVWVLLNCVVADIFCKKWKREHQDLCSSLSSVKSSESGGKQGLRTSE</sequence>
<reference evidence="2 3" key="1">
    <citation type="journal article" date="2016" name="Sci. Rep.">
        <title>The genome sequence of the outbreeding globe artichoke constructed de novo incorporating a phase-aware low-pass sequencing strategy of F1 progeny.</title>
        <authorList>
            <person name="Scaglione D."/>
            <person name="Reyes-Chin-Wo S."/>
            <person name="Acquadro A."/>
            <person name="Froenicke L."/>
            <person name="Portis E."/>
            <person name="Beitel C."/>
            <person name="Tirone M."/>
            <person name="Mauro R."/>
            <person name="Lo Monaco A."/>
            <person name="Mauromicale G."/>
            <person name="Faccioli P."/>
            <person name="Cattivelli L."/>
            <person name="Rieseberg L."/>
            <person name="Michelmore R."/>
            <person name="Lanteri S."/>
        </authorList>
    </citation>
    <scope>NUCLEOTIDE SEQUENCE [LARGE SCALE GENOMIC DNA]</scope>
    <source>
        <strain evidence="2">2C</strain>
    </source>
</reference>
<evidence type="ECO:0000313" key="3">
    <source>
        <dbReference type="Proteomes" id="UP000243975"/>
    </source>
</evidence>
<name>A0A103Y9S3_CYNCS</name>
<feature type="region of interest" description="Disordered" evidence="1">
    <location>
        <begin position="1"/>
        <end position="39"/>
    </location>
</feature>
<organism evidence="2 3">
    <name type="scientific">Cynara cardunculus var. scolymus</name>
    <name type="common">Globe artichoke</name>
    <name type="synonym">Cynara scolymus</name>
    <dbReference type="NCBI Taxonomy" id="59895"/>
    <lineage>
        <taxon>Eukaryota</taxon>
        <taxon>Viridiplantae</taxon>
        <taxon>Streptophyta</taxon>
        <taxon>Embryophyta</taxon>
        <taxon>Tracheophyta</taxon>
        <taxon>Spermatophyta</taxon>
        <taxon>Magnoliopsida</taxon>
        <taxon>eudicotyledons</taxon>
        <taxon>Gunneridae</taxon>
        <taxon>Pentapetalae</taxon>
        <taxon>asterids</taxon>
        <taxon>campanulids</taxon>
        <taxon>Asterales</taxon>
        <taxon>Asteraceae</taxon>
        <taxon>Carduoideae</taxon>
        <taxon>Cardueae</taxon>
        <taxon>Carduinae</taxon>
        <taxon>Cynara</taxon>
    </lineage>
</organism>
<proteinExistence type="predicted"/>
<evidence type="ECO:0000256" key="1">
    <source>
        <dbReference type="SAM" id="MobiDB-lite"/>
    </source>
</evidence>
<dbReference type="Gramene" id="KVI05151">
    <property type="protein sequence ID" value="KVI05151"/>
    <property type="gene ID" value="Ccrd_016476"/>
</dbReference>
<gene>
    <name evidence="2" type="ORF">Ccrd_016476</name>
</gene>
<dbReference type="AlphaFoldDB" id="A0A103Y9S3"/>